<evidence type="ECO:0000313" key="3">
    <source>
        <dbReference type="Proteomes" id="UP000199501"/>
    </source>
</evidence>
<dbReference type="AlphaFoldDB" id="A0A1G6YGE7"/>
<feature type="compositionally biased region" description="Acidic residues" evidence="1">
    <location>
        <begin position="39"/>
        <end position="55"/>
    </location>
</feature>
<feature type="compositionally biased region" description="Acidic residues" evidence="1">
    <location>
        <begin position="75"/>
        <end position="87"/>
    </location>
</feature>
<feature type="compositionally biased region" description="Low complexity" evidence="1">
    <location>
        <begin position="179"/>
        <end position="189"/>
    </location>
</feature>
<evidence type="ECO:0000313" key="2">
    <source>
        <dbReference type="EMBL" id="SDD88626.1"/>
    </source>
</evidence>
<feature type="region of interest" description="Disordered" evidence="1">
    <location>
        <begin position="1"/>
        <end position="221"/>
    </location>
</feature>
<accession>A0A1G6YGE7</accession>
<sequence>MQMFDTGAAGGRRRRKRRTEVGRTGARFGPPGQWRIAPDESDEDDPLLEPPDPESEVGLVGARFGGRKRKPRDDDPADEPAQTDEQSDQPQSGPYDPPTVPGLVGNSPSWSDEHDDWLDPPEPLIQAREREPERDLGGTRWSGELTDGSDSPESASRESGHDPGESPRRWSGELTGRLGSSESGSWSGEFADRSGSPESGSWAESEDDRGGSPRHWSDDHADWLSRPESHALVRPYAWTGGRTRARSDLALEALVSTAVHGPPVSWEHRAIADLCARPRSVAEIAALLGLPLGVARVLIGDLADRGVLTVHQIASAAPNLEFMERVLAGLRKL</sequence>
<protein>
    <recommendedName>
        <fullName evidence="4">DUF742 domain-containing protein</fullName>
    </recommendedName>
</protein>
<dbReference type="PANTHER" id="PTHR36221">
    <property type="entry name" value="DUF742 DOMAIN-CONTAINING PROTEIN"/>
    <property type="match status" value="1"/>
</dbReference>
<evidence type="ECO:0008006" key="4">
    <source>
        <dbReference type="Google" id="ProtNLM"/>
    </source>
</evidence>
<reference evidence="3" key="1">
    <citation type="submission" date="2016-10" db="EMBL/GenBank/DDBJ databases">
        <authorList>
            <person name="Varghese N."/>
            <person name="Submissions S."/>
        </authorList>
    </citation>
    <scope>NUCLEOTIDE SEQUENCE [LARGE SCALE GENOMIC DNA]</scope>
    <source>
        <strain evidence="3">IBRC-M 10403</strain>
    </source>
</reference>
<dbReference type="EMBL" id="FMZZ01000021">
    <property type="protein sequence ID" value="SDD88626.1"/>
    <property type="molecule type" value="Genomic_DNA"/>
</dbReference>
<organism evidence="2 3">
    <name type="scientific">Actinokineospora iranica</name>
    <dbReference type="NCBI Taxonomy" id="1271860"/>
    <lineage>
        <taxon>Bacteria</taxon>
        <taxon>Bacillati</taxon>
        <taxon>Actinomycetota</taxon>
        <taxon>Actinomycetes</taxon>
        <taxon>Pseudonocardiales</taxon>
        <taxon>Pseudonocardiaceae</taxon>
        <taxon>Actinokineospora</taxon>
    </lineage>
</organism>
<name>A0A1G6YGE7_9PSEU</name>
<feature type="compositionally biased region" description="Basic and acidic residues" evidence="1">
    <location>
        <begin position="208"/>
        <end position="221"/>
    </location>
</feature>
<dbReference type="Proteomes" id="UP000199501">
    <property type="component" value="Unassembled WGS sequence"/>
</dbReference>
<dbReference type="PANTHER" id="PTHR36221:SF1">
    <property type="entry name" value="DUF742 DOMAIN-CONTAINING PROTEIN"/>
    <property type="match status" value="1"/>
</dbReference>
<dbReference type="STRING" id="1271860.SAMN05216174_12136"/>
<keyword evidence="3" id="KW-1185">Reference proteome</keyword>
<evidence type="ECO:0000256" key="1">
    <source>
        <dbReference type="SAM" id="MobiDB-lite"/>
    </source>
</evidence>
<dbReference type="InterPro" id="IPR007995">
    <property type="entry name" value="DUF742"/>
</dbReference>
<dbReference type="Pfam" id="PF05331">
    <property type="entry name" value="DUF742"/>
    <property type="match status" value="1"/>
</dbReference>
<feature type="compositionally biased region" description="Basic and acidic residues" evidence="1">
    <location>
        <begin position="127"/>
        <end position="137"/>
    </location>
</feature>
<proteinExistence type="predicted"/>
<gene>
    <name evidence="2" type="ORF">SAMN05216174_12136</name>
</gene>
<feature type="compositionally biased region" description="Basic and acidic residues" evidence="1">
    <location>
        <begin position="155"/>
        <end position="171"/>
    </location>
</feature>